<protein>
    <submittedName>
        <fullName evidence="1">Uncharacterized protein</fullName>
    </submittedName>
</protein>
<dbReference type="EMBL" id="BK015567">
    <property type="protein sequence ID" value="DAE13582.1"/>
    <property type="molecule type" value="Genomic_DNA"/>
</dbReference>
<reference evidence="1" key="1">
    <citation type="journal article" date="2021" name="Proc. Natl. Acad. Sci. U.S.A.">
        <title>A Catalog of Tens of Thousands of Viruses from Human Metagenomes Reveals Hidden Associations with Chronic Diseases.</title>
        <authorList>
            <person name="Tisza M.J."/>
            <person name="Buck C.B."/>
        </authorList>
    </citation>
    <scope>NUCLEOTIDE SEQUENCE</scope>
    <source>
        <strain evidence="1">CtVif31</strain>
    </source>
</reference>
<name>A0A8S5Q2Q8_9CAUD</name>
<evidence type="ECO:0000313" key="1">
    <source>
        <dbReference type="EMBL" id="DAE13582.1"/>
    </source>
</evidence>
<sequence>MRDCMFCTYVGLQISQTSISNIRFYIGSCE</sequence>
<accession>A0A8S5Q2Q8</accession>
<organism evidence="1">
    <name type="scientific">Siphoviridae sp. ctVif31</name>
    <dbReference type="NCBI Taxonomy" id="2825532"/>
    <lineage>
        <taxon>Viruses</taxon>
        <taxon>Duplodnaviria</taxon>
        <taxon>Heunggongvirae</taxon>
        <taxon>Uroviricota</taxon>
        <taxon>Caudoviricetes</taxon>
    </lineage>
</organism>
<proteinExistence type="predicted"/>